<protein>
    <submittedName>
        <fullName evidence="3">Uncharacterized protein</fullName>
    </submittedName>
</protein>
<dbReference type="AlphaFoldDB" id="A0AAQ3R6G8"/>
<keyword evidence="4" id="KW-1185">Reference proteome</keyword>
<keyword evidence="2" id="KW-0472">Membrane</keyword>
<evidence type="ECO:0000256" key="2">
    <source>
        <dbReference type="SAM" id="Phobius"/>
    </source>
</evidence>
<gene>
    <name evidence="3" type="ORF">R9X50_00603200</name>
</gene>
<organism evidence="3 4">
    <name type="scientific">Acrodontium crateriforme</name>
    <dbReference type="NCBI Taxonomy" id="150365"/>
    <lineage>
        <taxon>Eukaryota</taxon>
        <taxon>Fungi</taxon>
        <taxon>Dikarya</taxon>
        <taxon>Ascomycota</taxon>
        <taxon>Pezizomycotina</taxon>
        <taxon>Dothideomycetes</taxon>
        <taxon>Dothideomycetidae</taxon>
        <taxon>Mycosphaerellales</taxon>
        <taxon>Teratosphaeriaceae</taxon>
        <taxon>Acrodontium</taxon>
    </lineage>
</organism>
<proteinExistence type="predicted"/>
<evidence type="ECO:0000256" key="1">
    <source>
        <dbReference type="SAM" id="MobiDB-lite"/>
    </source>
</evidence>
<sequence length="150" mass="15950">MNYEIPRKPVDAQPPQMPPPLQEEIPKEPMVETKGVADIEESRETTKITFAQRHKKLMSFVTVILVILIIGLGAGLGVGKKGRRHTIHYSSSSSGGDSGSGGSSSSSSSSDSGDTCTPPDTMLCETSGDCQVIDQFSQCLTACNGYSYCS</sequence>
<evidence type="ECO:0000313" key="4">
    <source>
        <dbReference type="Proteomes" id="UP001303373"/>
    </source>
</evidence>
<accession>A0AAQ3R6G8</accession>
<feature type="transmembrane region" description="Helical" evidence="2">
    <location>
        <begin position="57"/>
        <end position="78"/>
    </location>
</feature>
<name>A0AAQ3R6G8_9PEZI</name>
<evidence type="ECO:0000313" key="3">
    <source>
        <dbReference type="EMBL" id="WPH03156.1"/>
    </source>
</evidence>
<feature type="region of interest" description="Disordered" evidence="1">
    <location>
        <begin position="1"/>
        <end position="29"/>
    </location>
</feature>
<dbReference type="Proteomes" id="UP001303373">
    <property type="component" value="Chromosome 10"/>
</dbReference>
<keyword evidence="2" id="KW-0812">Transmembrane</keyword>
<feature type="region of interest" description="Disordered" evidence="1">
    <location>
        <begin position="86"/>
        <end position="117"/>
    </location>
</feature>
<feature type="compositionally biased region" description="Basic and acidic residues" evidence="1">
    <location>
        <begin position="1"/>
        <end position="10"/>
    </location>
</feature>
<reference evidence="3 4" key="1">
    <citation type="submission" date="2023-11" db="EMBL/GenBank/DDBJ databases">
        <title>An acidophilic fungus is an integral part of prey digestion in a carnivorous sundew plant.</title>
        <authorList>
            <person name="Tsai I.J."/>
        </authorList>
    </citation>
    <scope>NUCLEOTIDE SEQUENCE [LARGE SCALE GENOMIC DNA]</scope>
    <source>
        <strain evidence="3">169a</strain>
    </source>
</reference>
<feature type="compositionally biased region" description="Low complexity" evidence="1">
    <location>
        <begin position="103"/>
        <end position="114"/>
    </location>
</feature>
<dbReference type="EMBL" id="CP138589">
    <property type="protein sequence ID" value="WPH03156.1"/>
    <property type="molecule type" value="Genomic_DNA"/>
</dbReference>
<keyword evidence="2" id="KW-1133">Transmembrane helix</keyword>